<dbReference type="Gene3D" id="3.40.50.150">
    <property type="entry name" value="Vaccinia Virus protein VP39"/>
    <property type="match status" value="1"/>
</dbReference>
<dbReference type="GO" id="GO:0009007">
    <property type="term" value="F:site-specific DNA-methyltransferase (adenine-specific) activity"/>
    <property type="evidence" value="ECO:0007669"/>
    <property type="project" value="UniProtKB-EC"/>
</dbReference>
<dbReference type="GO" id="GO:0003677">
    <property type="term" value="F:DNA binding"/>
    <property type="evidence" value="ECO:0007669"/>
    <property type="project" value="InterPro"/>
</dbReference>
<dbReference type="InterPro" id="IPR022749">
    <property type="entry name" value="D12N6_MeTrfase_N"/>
</dbReference>
<dbReference type="InterPro" id="IPR051537">
    <property type="entry name" value="DNA_Adenine_Mtase"/>
</dbReference>
<dbReference type="InterPro" id="IPR003356">
    <property type="entry name" value="DNA_methylase_A-5"/>
</dbReference>
<dbReference type="EMBL" id="UINC01202833">
    <property type="protein sequence ID" value="SVE22822.1"/>
    <property type="molecule type" value="Genomic_DNA"/>
</dbReference>
<dbReference type="GO" id="GO:0032259">
    <property type="term" value="P:methylation"/>
    <property type="evidence" value="ECO:0007669"/>
    <property type="project" value="UniProtKB-KW"/>
</dbReference>
<organism evidence="9">
    <name type="scientific">marine metagenome</name>
    <dbReference type="NCBI Taxonomy" id="408172"/>
    <lineage>
        <taxon>unclassified sequences</taxon>
        <taxon>metagenomes</taxon>
        <taxon>ecological metagenomes</taxon>
    </lineage>
</organism>
<evidence type="ECO:0000256" key="4">
    <source>
        <dbReference type="ARBA" id="ARBA00022691"/>
    </source>
</evidence>
<keyword evidence="3" id="KW-0808">Transferase</keyword>
<dbReference type="SUPFAM" id="SSF53335">
    <property type="entry name" value="S-adenosyl-L-methionine-dependent methyltransferases"/>
    <property type="match status" value="1"/>
</dbReference>
<feature type="domain" description="N6 adenine-specific DNA methyltransferase N-terminal" evidence="8">
    <location>
        <begin position="13"/>
        <end position="142"/>
    </location>
</feature>
<evidence type="ECO:0000313" key="9">
    <source>
        <dbReference type="EMBL" id="SVE22822.1"/>
    </source>
</evidence>
<dbReference type="InterPro" id="IPR029063">
    <property type="entry name" value="SAM-dependent_MTases_sf"/>
</dbReference>
<dbReference type="Pfam" id="PF02384">
    <property type="entry name" value="N6_Mtase"/>
    <property type="match status" value="1"/>
</dbReference>
<name>A0A383BSD1_9ZZZZ</name>
<evidence type="ECO:0000256" key="5">
    <source>
        <dbReference type="ARBA" id="ARBA00022747"/>
    </source>
</evidence>
<feature type="domain" description="DNA methylase adenine-specific" evidence="7">
    <location>
        <begin position="154"/>
        <end position="216"/>
    </location>
</feature>
<evidence type="ECO:0000256" key="1">
    <source>
        <dbReference type="ARBA" id="ARBA00011900"/>
    </source>
</evidence>
<sequence>MDNNEVLRLGSLFWAAKEILRGKYKAHEYGNVILPFVVLRRLGRVLEPTKSQVQEEFSKLKNEPEELIDLRLNAITKQSFHNKSKFDMELLLAEPDNILRNMKAYIRGFSKNVQDIFDNFGMNEEIEKLHKKGELLHIVQHFATADIDPKKIDNHAMGTIYENLIIKTSEAANEAAGDHFTPREIIKLMVNLLFAENTDTLDKKSIKRIYDPACGT</sequence>
<evidence type="ECO:0000259" key="7">
    <source>
        <dbReference type="Pfam" id="PF02384"/>
    </source>
</evidence>
<dbReference type="PANTHER" id="PTHR42933:SF3">
    <property type="entry name" value="TYPE I RESTRICTION ENZYME MJAVIII METHYLASE SUBUNIT"/>
    <property type="match status" value="1"/>
</dbReference>
<dbReference type="InterPro" id="IPR038333">
    <property type="entry name" value="T1MK-like_N_sf"/>
</dbReference>
<evidence type="ECO:0000256" key="2">
    <source>
        <dbReference type="ARBA" id="ARBA00022603"/>
    </source>
</evidence>
<keyword evidence="4" id="KW-0949">S-adenosyl-L-methionine</keyword>
<protein>
    <recommendedName>
        <fullName evidence="1">site-specific DNA-methyltransferase (adenine-specific)</fullName>
        <ecNumber evidence="1">2.1.1.72</ecNumber>
    </recommendedName>
</protein>
<dbReference type="Pfam" id="PF12161">
    <property type="entry name" value="HsdM_N"/>
    <property type="match status" value="1"/>
</dbReference>
<keyword evidence="2" id="KW-0489">Methyltransferase</keyword>
<feature type="non-terminal residue" evidence="9">
    <location>
        <position position="216"/>
    </location>
</feature>
<dbReference type="EC" id="2.1.1.72" evidence="1"/>
<dbReference type="PANTHER" id="PTHR42933">
    <property type="entry name" value="SLR6095 PROTEIN"/>
    <property type="match status" value="1"/>
</dbReference>
<dbReference type="PRINTS" id="PR00507">
    <property type="entry name" value="N12N6MTFRASE"/>
</dbReference>
<evidence type="ECO:0000256" key="6">
    <source>
        <dbReference type="ARBA" id="ARBA00047942"/>
    </source>
</evidence>
<reference evidence="9" key="1">
    <citation type="submission" date="2018-05" db="EMBL/GenBank/DDBJ databases">
        <authorList>
            <person name="Lanie J.A."/>
            <person name="Ng W.-L."/>
            <person name="Kazmierczak K.M."/>
            <person name="Andrzejewski T.M."/>
            <person name="Davidsen T.M."/>
            <person name="Wayne K.J."/>
            <person name="Tettelin H."/>
            <person name="Glass J.I."/>
            <person name="Rusch D."/>
            <person name="Podicherti R."/>
            <person name="Tsui H.-C.T."/>
            <person name="Winkler M.E."/>
        </authorList>
    </citation>
    <scope>NUCLEOTIDE SEQUENCE</scope>
</reference>
<comment type="catalytic activity">
    <reaction evidence="6">
        <text>a 2'-deoxyadenosine in DNA + S-adenosyl-L-methionine = an N(6)-methyl-2'-deoxyadenosine in DNA + S-adenosyl-L-homocysteine + H(+)</text>
        <dbReference type="Rhea" id="RHEA:15197"/>
        <dbReference type="Rhea" id="RHEA-COMP:12418"/>
        <dbReference type="Rhea" id="RHEA-COMP:12419"/>
        <dbReference type="ChEBI" id="CHEBI:15378"/>
        <dbReference type="ChEBI" id="CHEBI:57856"/>
        <dbReference type="ChEBI" id="CHEBI:59789"/>
        <dbReference type="ChEBI" id="CHEBI:90615"/>
        <dbReference type="ChEBI" id="CHEBI:90616"/>
        <dbReference type="EC" id="2.1.1.72"/>
    </reaction>
</comment>
<dbReference type="GO" id="GO:0008170">
    <property type="term" value="F:N-methyltransferase activity"/>
    <property type="evidence" value="ECO:0007669"/>
    <property type="project" value="InterPro"/>
</dbReference>
<dbReference type="GO" id="GO:0009307">
    <property type="term" value="P:DNA restriction-modification system"/>
    <property type="evidence" value="ECO:0007669"/>
    <property type="project" value="UniProtKB-KW"/>
</dbReference>
<accession>A0A383BSD1</accession>
<keyword evidence="5" id="KW-0680">Restriction system</keyword>
<proteinExistence type="predicted"/>
<evidence type="ECO:0000259" key="8">
    <source>
        <dbReference type="Pfam" id="PF12161"/>
    </source>
</evidence>
<gene>
    <name evidence="9" type="ORF">METZ01_LOCUS475676</name>
</gene>
<dbReference type="AlphaFoldDB" id="A0A383BSD1"/>
<dbReference type="Gene3D" id="1.20.1260.30">
    <property type="match status" value="1"/>
</dbReference>
<evidence type="ECO:0000256" key="3">
    <source>
        <dbReference type="ARBA" id="ARBA00022679"/>
    </source>
</evidence>